<evidence type="ECO:0000259" key="2">
    <source>
        <dbReference type="Pfam" id="PF20248"/>
    </source>
</evidence>
<name>A0A2C5YHR8_9HYPO</name>
<keyword evidence="4" id="KW-1185">Reference proteome</keyword>
<dbReference type="Proteomes" id="UP000226192">
    <property type="component" value="Unassembled WGS sequence"/>
</dbReference>
<evidence type="ECO:0000313" key="4">
    <source>
        <dbReference type="Proteomes" id="UP000226192"/>
    </source>
</evidence>
<feature type="region of interest" description="Disordered" evidence="1">
    <location>
        <begin position="857"/>
        <end position="881"/>
    </location>
</feature>
<organism evidence="3 4">
    <name type="scientific">Ophiocordyceps australis</name>
    <dbReference type="NCBI Taxonomy" id="1399860"/>
    <lineage>
        <taxon>Eukaryota</taxon>
        <taxon>Fungi</taxon>
        <taxon>Dikarya</taxon>
        <taxon>Ascomycota</taxon>
        <taxon>Pezizomycotina</taxon>
        <taxon>Sordariomycetes</taxon>
        <taxon>Hypocreomycetidae</taxon>
        <taxon>Hypocreales</taxon>
        <taxon>Ophiocordycipitaceae</taxon>
        <taxon>Ophiocordyceps</taxon>
    </lineage>
</organism>
<dbReference type="InterPro" id="IPR046538">
    <property type="entry name" value="DUF6603"/>
</dbReference>
<dbReference type="EMBL" id="NJET01000005">
    <property type="protein sequence ID" value="PHH66832.1"/>
    <property type="molecule type" value="Genomic_DNA"/>
</dbReference>
<dbReference type="STRING" id="1399860.A0A2C5YHR8"/>
<evidence type="ECO:0000256" key="1">
    <source>
        <dbReference type="SAM" id="MobiDB-lite"/>
    </source>
</evidence>
<proteinExistence type="predicted"/>
<dbReference type="OrthoDB" id="5352492at2759"/>
<comment type="caution">
    <text evidence="3">The sequence shown here is derived from an EMBL/GenBank/DDBJ whole genome shotgun (WGS) entry which is preliminary data.</text>
</comment>
<protein>
    <recommendedName>
        <fullName evidence="2">DUF6603 domain-containing protein</fullName>
    </recommendedName>
</protein>
<reference evidence="3 4" key="1">
    <citation type="submission" date="2017-06" db="EMBL/GenBank/DDBJ databases">
        <title>Ant-infecting Ophiocordyceps genomes reveal a high diversity of potential behavioral manipulation genes and a possible major role for enterotoxins.</title>
        <authorList>
            <person name="De Bekker C."/>
            <person name="Evans H.C."/>
            <person name="Brachmann A."/>
            <person name="Hughes D.P."/>
        </authorList>
    </citation>
    <scope>NUCLEOTIDE SEQUENCE [LARGE SCALE GENOMIC DNA]</scope>
    <source>
        <strain evidence="3 4">Map64</strain>
    </source>
</reference>
<evidence type="ECO:0000313" key="3">
    <source>
        <dbReference type="EMBL" id="PHH66832.1"/>
    </source>
</evidence>
<sequence length="1643" mass="177301">MGVTSKPVAAPKPSAGTSSRTVKDGSLYYVYASSAGKDPDANIQILEKDSTTDKFVASLNKDQVIILAGAPSPSAGLDDTDETKKWFQNLDAAAVGSLKVDDSADQKIESFDFEFTQPWPLIFSSASDVLLFTFGASPVVDREAGNRIPVPGIDTAGQILTCGLDFSRYTEITNTRIKDLFTNANVSTNSVPSAILPLEATLPTPGAGDEPRRNALWYVPSSDQRVTVRLQFQVPIFEPLQDLLGASLKGLNIQSTDVIYRNSMLLAATENGQQPMFQGEISFAIQCSVKGNAKDAPEVSMMAGVQFYPSETSLTLMFLSKDPLTGILVWLASLIDEENLESFVTGILNKTEKGTKVLPDFNLRRMKIGLSTIDDVENPKLSSVSFDIEVTASLGGSSKDKPVVFLISYNWNGFAGSFGNLAGQLWNDFESSLDWDLMPLTESWTTLQPLTPSPATSISFVDLIPTEKVLNIPDTLPSEITLAYLSLSDDSFNIRCAITANPPTPGTVPQPYLGEVVLDASFTWGSSSSFALEVAVNAAIEPSENASVMEPAVLAGSLKYDSAAKSWGMEASLMGLYASTLVDFFDQDAKDHVGPLIESISIEELSVAYKYVAADQGKSKSSEFTIVGDLRIASLSLGLDFKHDDQGFSFVATLNPGTENATIGEVIASTLGSSVELPGFVANTVLAGENKDAFTLSVDKKKTADGKAESFQFLAQIRIADIRIDFAQLHSTAWPATAPSKRLVKVGIGGFSNVKIDIPLIGTIVQPLDELYFLWVQDPPTRQPTPGQQAGLTRIDVALLNSGLQDPIRLQDKIKPDQQKDTDLLAPAGSLFAVVVRSNTGEPSCLLSYSFMPQKASSTTRSQQDAEEDDSGPSAQAPYKKMTGPLSISNVGLKYKEKKLAIMFDATFELGPVGFSLLGFSLATEFETLDKFPVITPDIQGLATSFERRPLTISGVIRHVNTDKMDYFAGGLVVGWVPYQFQAAGFYGVIIPTGGGEFRTIFVFSKLNGPLFTLGFAEVTSICGGFGYNSTVRVPTIDEVYAFPFIDSQNLSGDDSAMAVLSKIIDPSPTGWFQPRDKVYWGAIGLKVGAFQMLSVDSVVVVEFGNSIKLGIFAVAVADIPTLKSSWKLAHVELGIAAVVDFDYGSLKIEAQLSPRSYILDQNCHLTGGFALYYWFDAPHADQSLVGQFVFTLGGYHQAYRVPIGYPTPPRLGISWSLGGGLKISGEAFFAITPKACMAGGRLHASFSAGPLSAWFDAFADFLINYKPFYFNMSAGISVGVGFSIDIWFIHIRISVEIGAQLYLWGPPVAGRVHVDFWIVGFDINFGQSPQQDDAVDLAEFYMLVLQTSTTAASVASAGKALLTQGESSDDKAQLSSTTRPKNEAHNFLAQSGLLNPDDKPEREQNEIWTVRAGSFSFVVECKMAINAVKSDAAKDNILTYGDIFSRPMKLQSAMTSTLVIQVKQDGMTDVDDGWQYDKYLKSVPTGLWAKYDKKTDPRVSGNNVGELLNGNDGAITLMMGVQITAPKPTMSPDPFPAYKVDDADLQSLPAEKAFPEFGNADTGSAPTKANTDVAQQFEDVLATWTKPTLGTGDDGQQGFVSILAETLKWPSGSKLKEIASIPERLGKGFKNMYVAAPLLTTA</sequence>
<feature type="domain" description="DUF6603" evidence="2">
    <location>
        <begin position="880"/>
        <end position="1417"/>
    </location>
</feature>
<gene>
    <name evidence="3" type="ORF">CDD81_5964</name>
</gene>
<dbReference type="Pfam" id="PF20248">
    <property type="entry name" value="DUF6603"/>
    <property type="match status" value="1"/>
</dbReference>
<accession>A0A2C5YHR8</accession>
<feature type="region of interest" description="Disordered" evidence="1">
    <location>
        <begin position="1"/>
        <end position="21"/>
    </location>
</feature>